<dbReference type="AlphaFoldDB" id="A0A2U9IJQ0"/>
<dbReference type="PANTHER" id="PTHR34075:SF4">
    <property type="entry name" value="DUF35 DOMAIN-CONTAINING PROTEIN"/>
    <property type="match status" value="1"/>
</dbReference>
<dbReference type="EMBL" id="CP029288">
    <property type="protein sequence ID" value="AWR96267.1"/>
    <property type="molecule type" value="Genomic_DNA"/>
</dbReference>
<dbReference type="InterPro" id="IPR022002">
    <property type="entry name" value="ChsH2_Znr"/>
</dbReference>
<accession>A0A2U9IJQ0</accession>
<keyword evidence="3" id="KW-1185">Reference proteome</keyword>
<evidence type="ECO:0000313" key="2">
    <source>
        <dbReference type="EMBL" id="AWR96267.1"/>
    </source>
</evidence>
<dbReference type="InterPro" id="IPR012340">
    <property type="entry name" value="NA-bd_OB-fold"/>
</dbReference>
<evidence type="ECO:0000259" key="1">
    <source>
        <dbReference type="Pfam" id="PF12172"/>
    </source>
</evidence>
<dbReference type="GeneID" id="36836511"/>
<proteinExistence type="predicted"/>
<feature type="domain" description="ChsH2 rubredoxin-like zinc ribbon" evidence="1">
    <location>
        <begin position="39"/>
        <end position="70"/>
    </location>
</feature>
<dbReference type="RefSeq" id="WP_110379157.1">
    <property type="nucleotide sequence ID" value="NZ_CP029288.2"/>
</dbReference>
<dbReference type="PANTHER" id="PTHR34075">
    <property type="entry name" value="BLR3430 PROTEIN"/>
    <property type="match status" value="1"/>
</dbReference>
<dbReference type="Pfam" id="PF12172">
    <property type="entry name" value="zf-ChsH2"/>
    <property type="match status" value="1"/>
</dbReference>
<keyword evidence="2" id="KW-0238">DNA-binding</keyword>
<protein>
    <submittedName>
        <fullName evidence="2">DNA-binding protein</fullName>
    </submittedName>
</protein>
<dbReference type="OrthoDB" id="9573at2157"/>
<dbReference type="Gene3D" id="6.10.30.10">
    <property type="match status" value="1"/>
</dbReference>
<dbReference type="Proteomes" id="UP000248410">
    <property type="component" value="Chromosome"/>
</dbReference>
<organism evidence="2 3">
    <name type="scientific">Acidianus sulfidivorans JP7</name>
    <dbReference type="NCBI Taxonomy" id="619593"/>
    <lineage>
        <taxon>Archaea</taxon>
        <taxon>Thermoproteota</taxon>
        <taxon>Thermoprotei</taxon>
        <taxon>Sulfolobales</taxon>
        <taxon>Sulfolobaceae</taxon>
        <taxon>Acidianus</taxon>
    </lineage>
</organism>
<gene>
    <name evidence="2" type="ORF">DFR86_01040</name>
</gene>
<dbReference type="InterPro" id="IPR052513">
    <property type="entry name" value="Thioester_dehydratase-like"/>
</dbReference>
<sequence>MNGTPLKEEDLKKVHIIKYKPNAKYSYTAGQAYSKFLAELKEKRIVGRKCNKCGRVYVPPRMYCDDCFKPTDEWVEVKDEGIVETVVASYISWTRERLEKPEIVGVIRLFPSRDKDWVFPGLFHRICVDLEQVKNMTVFDKKVKAVWNEERKGSINDIECFKVVE</sequence>
<dbReference type="SUPFAM" id="SSF50249">
    <property type="entry name" value="Nucleic acid-binding proteins"/>
    <property type="match status" value="1"/>
</dbReference>
<dbReference type="GO" id="GO:0003677">
    <property type="term" value="F:DNA binding"/>
    <property type="evidence" value="ECO:0007669"/>
    <property type="project" value="UniProtKB-KW"/>
</dbReference>
<reference evidence="2 3" key="1">
    <citation type="submission" date="2018-05" db="EMBL/GenBank/DDBJ databases">
        <title>Complete Genome Sequences of Extremely Thermoacidophilic, Metal-Mobilizing Type-Strain Members of the Archaeal Family Sulfolobaceae: Acidianus brierleyi DSM-1651T, Acidianus sulfidivorans DSM-18786T, Metallosphaera hakonensis DSM-7519T, and Metallosphaera prunae DSM-10039T.</title>
        <authorList>
            <person name="Counts J.A."/>
            <person name="Kelly R.M."/>
        </authorList>
    </citation>
    <scope>NUCLEOTIDE SEQUENCE [LARGE SCALE GENOMIC DNA]</scope>
    <source>
        <strain evidence="2 3">JP7</strain>
    </source>
</reference>
<dbReference type="KEGG" id="asul:DFR86_01040"/>
<evidence type="ECO:0000313" key="3">
    <source>
        <dbReference type="Proteomes" id="UP000248410"/>
    </source>
</evidence>
<name>A0A2U9IJQ0_9CREN</name>